<evidence type="ECO:0000256" key="2">
    <source>
        <dbReference type="ARBA" id="ARBA00008072"/>
    </source>
</evidence>
<keyword evidence="5" id="KW-0560">Oxidoreductase</keyword>
<dbReference type="EMBL" id="JAWDJX010000058">
    <property type="protein sequence ID" value="KAK3047691.1"/>
    <property type="molecule type" value="Genomic_DNA"/>
</dbReference>
<evidence type="ECO:0000256" key="5">
    <source>
        <dbReference type="ARBA" id="ARBA00023002"/>
    </source>
</evidence>
<dbReference type="InterPro" id="IPR036291">
    <property type="entry name" value="NAD(P)-bd_dom_sf"/>
</dbReference>
<protein>
    <recommendedName>
        <fullName evidence="9">Enoyl reductase (ER) domain-containing protein</fullName>
    </recommendedName>
</protein>
<dbReference type="InterPro" id="IPR002328">
    <property type="entry name" value="ADH_Zn_CS"/>
</dbReference>
<comment type="caution">
    <text evidence="10">The sequence shown here is derived from an EMBL/GenBank/DDBJ whole genome shotgun (WGS) entry which is preliminary data.</text>
</comment>
<dbReference type="PANTHER" id="PTHR42940">
    <property type="entry name" value="ALCOHOL DEHYDROGENASE 1-RELATED"/>
    <property type="match status" value="1"/>
</dbReference>
<dbReference type="GO" id="GO:0018455">
    <property type="term" value="F:alcohol dehydrogenase [NAD(P)+] activity"/>
    <property type="evidence" value="ECO:0007669"/>
    <property type="project" value="UniProtKB-ARBA"/>
</dbReference>
<sequence length="355" mass="38265">MGPKRQKADEQSGENGGNTMRAARYHPSDNKVHIDSIPLPSIADDEILVKVASASLCHSDLMLFDGSIPATEPVVMGHEGVGYVEELGEKVTGFKKGDRIGFLYIKGVCLHNLNCTNGSPMIQGFGCDGMFAEYTSIASRNAIHLPENLDMETSAPYFCAGITANLDATQAFHGVDSCDLKLGQWMVIVGCGGLGQMGIRFAKAMELKVIGLDINDDVLQEAKESGADVVMNSRNADFEAEIRKATNGGADAAVVFSAAQAAYDTATKTLKIGGILMVVGLPSKPIQFGALDLMKKLYQIRSESTGPPQQMPRALEFISKHEIKPKVATYKLEDIHEMIELMQSGKSKSRMAVVF</sequence>
<evidence type="ECO:0000256" key="1">
    <source>
        <dbReference type="ARBA" id="ARBA00001947"/>
    </source>
</evidence>
<dbReference type="SUPFAM" id="SSF51735">
    <property type="entry name" value="NAD(P)-binding Rossmann-fold domains"/>
    <property type="match status" value="1"/>
</dbReference>
<dbReference type="SUPFAM" id="SSF50129">
    <property type="entry name" value="GroES-like"/>
    <property type="match status" value="1"/>
</dbReference>
<dbReference type="Proteomes" id="UP001271007">
    <property type="component" value="Unassembled WGS sequence"/>
</dbReference>
<dbReference type="InterPro" id="IPR020843">
    <property type="entry name" value="ER"/>
</dbReference>
<evidence type="ECO:0000256" key="4">
    <source>
        <dbReference type="ARBA" id="ARBA00022833"/>
    </source>
</evidence>
<organism evidence="10 11">
    <name type="scientific">Extremus antarcticus</name>
    <dbReference type="NCBI Taxonomy" id="702011"/>
    <lineage>
        <taxon>Eukaryota</taxon>
        <taxon>Fungi</taxon>
        <taxon>Dikarya</taxon>
        <taxon>Ascomycota</taxon>
        <taxon>Pezizomycotina</taxon>
        <taxon>Dothideomycetes</taxon>
        <taxon>Dothideomycetidae</taxon>
        <taxon>Mycosphaerellales</taxon>
        <taxon>Extremaceae</taxon>
        <taxon>Extremus</taxon>
    </lineage>
</organism>
<dbReference type="InterPro" id="IPR013154">
    <property type="entry name" value="ADH-like_N"/>
</dbReference>
<dbReference type="FunFam" id="3.40.50.720:FF:000039">
    <property type="entry name" value="Alcohol dehydrogenase AdhP"/>
    <property type="match status" value="1"/>
</dbReference>
<feature type="compositionally biased region" description="Basic and acidic residues" evidence="8">
    <location>
        <begin position="1"/>
        <end position="10"/>
    </location>
</feature>
<evidence type="ECO:0000256" key="8">
    <source>
        <dbReference type="SAM" id="MobiDB-lite"/>
    </source>
</evidence>
<evidence type="ECO:0000256" key="6">
    <source>
        <dbReference type="ARBA" id="ARBA00023027"/>
    </source>
</evidence>
<dbReference type="Pfam" id="PF00107">
    <property type="entry name" value="ADH_zinc_N"/>
    <property type="match status" value="1"/>
</dbReference>
<dbReference type="PROSITE" id="PS00059">
    <property type="entry name" value="ADH_ZINC"/>
    <property type="match status" value="1"/>
</dbReference>
<name>A0AAJ0D6W6_9PEZI</name>
<proteinExistence type="inferred from homology"/>
<reference evidence="10" key="1">
    <citation type="submission" date="2023-04" db="EMBL/GenBank/DDBJ databases">
        <title>Black Yeasts Isolated from many extreme environments.</title>
        <authorList>
            <person name="Coleine C."/>
            <person name="Stajich J.E."/>
            <person name="Selbmann L."/>
        </authorList>
    </citation>
    <scope>NUCLEOTIDE SEQUENCE</scope>
    <source>
        <strain evidence="10">CCFEE 5312</strain>
    </source>
</reference>
<evidence type="ECO:0000313" key="10">
    <source>
        <dbReference type="EMBL" id="KAK3047691.1"/>
    </source>
</evidence>
<comment type="cofactor">
    <cofactor evidence="1 7">
        <name>Zn(2+)</name>
        <dbReference type="ChEBI" id="CHEBI:29105"/>
    </cofactor>
</comment>
<keyword evidence="4 7" id="KW-0862">Zinc</keyword>
<evidence type="ECO:0000256" key="3">
    <source>
        <dbReference type="ARBA" id="ARBA00022723"/>
    </source>
</evidence>
<evidence type="ECO:0000259" key="9">
    <source>
        <dbReference type="SMART" id="SM00829"/>
    </source>
</evidence>
<dbReference type="PANTHER" id="PTHR42940:SF8">
    <property type="entry name" value="VACUOLAR PROTEIN SORTING-ASSOCIATED PROTEIN 11"/>
    <property type="match status" value="1"/>
</dbReference>
<feature type="region of interest" description="Disordered" evidence="8">
    <location>
        <begin position="1"/>
        <end position="25"/>
    </location>
</feature>
<dbReference type="InterPro" id="IPR011032">
    <property type="entry name" value="GroES-like_sf"/>
</dbReference>
<dbReference type="Gene3D" id="3.40.50.720">
    <property type="entry name" value="NAD(P)-binding Rossmann-like Domain"/>
    <property type="match status" value="1"/>
</dbReference>
<dbReference type="Gene3D" id="3.90.180.10">
    <property type="entry name" value="Medium-chain alcohol dehydrogenases, catalytic domain"/>
    <property type="match status" value="1"/>
</dbReference>
<keyword evidence="11" id="KW-1185">Reference proteome</keyword>
<accession>A0AAJ0D6W6</accession>
<gene>
    <name evidence="10" type="ORF">LTR09_010949</name>
</gene>
<dbReference type="Pfam" id="PF08240">
    <property type="entry name" value="ADH_N"/>
    <property type="match status" value="1"/>
</dbReference>
<dbReference type="AlphaFoldDB" id="A0AAJ0D6W6"/>
<keyword evidence="3 7" id="KW-0479">Metal-binding</keyword>
<dbReference type="SMART" id="SM00829">
    <property type="entry name" value="PKS_ER"/>
    <property type="match status" value="1"/>
</dbReference>
<evidence type="ECO:0000256" key="7">
    <source>
        <dbReference type="RuleBase" id="RU361277"/>
    </source>
</evidence>
<keyword evidence="6" id="KW-0520">NAD</keyword>
<evidence type="ECO:0000313" key="11">
    <source>
        <dbReference type="Proteomes" id="UP001271007"/>
    </source>
</evidence>
<feature type="domain" description="Enoyl reductase (ER)" evidence="9">
    <location>
        <begin position="28"/>
        <end position="353"/>
    </location>
</feature>
<comment type="similarity">
    <text evidence="2 7">Belongs to the zinc-containing alcohol dehydrogenase family.</text>
</comment>
<dbReference type="InterPro" id="IPR013149">
    <property type="entry name" value="ADH-like_C"/>
</dbReference>
<dbReference type="GO" id="GO:0008270">
    <property type="term" value="F:zinc ion binding"/>
    <property type="evidence" value="ECO:0007669"/>
    <property type="project" value="InterPro"/>
</dbReference>